<dbReference type="EMBL" id="JAACJM010000539">
    <property type="protein sequence ID" value="KAF5311563.1"/>
    <property type="molecule type" value="Genomic_DNA"/>
</dbReference>
<dbReference type="Proteomes" id="UP000559256">
    <property type="component" value="Unassembled WGS sequence"/>
</dbReference>
<organism evidence="2 3">
    <name type="scientific">Tetrapyrgos nigripes</name>
    <dbReference type="NCBI Taxonomy" id="182062"/>
    <lineage>
        <taxon>Eukaryota</taxon>
        <taxon>Fungi</taxon>
        <taxon>Dikarya</taxon>
        <taxon>Basidiomycota</taxon>
        <taxon>Agaricomycotina</taxon>
        <taxon>Agaricomycetes</taxon>
        <taxon>Agaricomycetidae</taxon>
        <taxon>Agaricales</taxon>
        <taxon>Marasmiineae</taxon>
        <taxon>Marasmiaceae</taxon>
        <taxon>Tetrapyrgos</taxon>
    </lineage>
</organism>
<dbReference type="InterPro" id="IPR029058">
    <property type="entry name" value="AB_hydrolase_fold"/>
</dbReference>
<feature type="domain" description="AB hydrolase-1" evidence="1">
    <location>
        <begin position="75"/>
        <end position="234"/>
    </location>
</feature>
<dbReference type="InterPro" id="IPR000073">
    <property type="entry name" value="AB_hydrolase_1"/>
</dbReference>
<comment type="caution">
    <text evidence="2">The sequence shown here is derived from an EMBL/GenBank/DDBJ whole genome shotgun (WGS) entry which is preliminary data.</text>
</comment>
<dbReference type="Gene3D" id="3.40.50.1820">
    <property type="entry name" value="alpha/beta hydrolase"/>
    <property type="match status" value="1"/>
</dbReference>
<reference evidence="2 3" key="1">
    <citation type="journal article" date="2020" name="ISME J.">
        <title>Uncovering the hidden diversity of litter-decomposition mechanisms in mushroom-forming fungi.</title>
        <authorList>
            <person name="Floudas D."/>
            <person name="Bentzer J."/>
            <person name="Ahren D."/>
            <person name="Johansson T."/>
            <person name="Persson P."/>
            <person name="Tunlid A."/>
        </authorList>
    </citation>
    <scope>NUCLEOTIDE SEQUENCE [LARGE SCALE GENOMIC DNA]</scope>
    <source>
        <strain evidence="2 3">CBS 291.85</strain>
    </source>
</reference>
<dbReference type="OrthoDB" id="3251587at2759"/>
<gene>
    <name evidence="2" type="ORF">D9758_019092</name>
</gene>
<protein>
    <recommendedName>
        <fullName evidence="1">AB hydrolase-1 domain-containing protein</fullName>
    </recommendedName>
</protein>
<dbReference type="SUPFAM" id="SSF53474">
    <property type="entry name" value="alpha/beta-Hydrolases"/>
    <property type="match status" value="1"/>
</dbReference>
<proteinExistence type="predicted"/>
<keyword evidence="3" id="KW-1185">Reference proteome</keyword>
<sequence length="312" mass="33669">MITDPSAWIPRLGSLGLEEGKYKYVKAQRRDRCLHFPSCPLKISSSIPVGSSGVSLSYLDSGAPSKVGNYITIFAVHGLGFNAHIFEKVQTAASQAGLRFVSLNCRGYGTSTNFSSEEENIIVQSAGATDEQQLKLGAEALKTRGHEIALFIDAFIQKHDLPPFDPQTQAGGAVILGWSLGSHFILSAAANADSLPAGVSERLGAHIRAMIIHDAPSIGHAPPPNSWVPFFNPTIPEELQLPSFTQWVTGYFNHGDLSTRDPNVISHILPATSPILSIYNMTEKQIARTANNPIGALEIAQMVFLAPHYEAL</sequence>
<dbReference type="AlphaFoldDB" id="A0A8H5ETM5"/>
<evidence type="ECO:0000313" key="3">
    <source>
        <dbReference type="Proteomes" id="UP000559256"/>
    </source>
</evidence>
<dbReference type="Pfam" id="PF12697">
    <property type="entry name" value="Abhydrolase_6"/>
    <property type="match status" value="1"/>
</dbReference>
<name>A0A8H5ETM5_9AGAR</name>
<accession>A0A8H5ETM5</accession>
<evidence type="ECO:0000313" key="2">
    <source>
        <dbReference type="EMBL" id="KAF5311563.1"/>
    </source>
</evidence>
<evidence type="ECO:0000259" key="1">
    <source>
        <dbReference type="Pfam" id="PF12697"/>
    </source>
</evidence>